<dbReference type="EMBL" id="CAUYUJ010006825">
    <property type="protein sequence ID" value="CAK0818792.1"/>
    <property type="molecule type" value="Genomic_DNA"/>
</dbReference>
<keyword evidence="2" id="KW-1185">Reference proteome</keyword>
<dbReference type="InterPro" id="IPR029063">
    <property type="entry name" value="SAM-dependent_MTases_sf"/>
</dbReference>
<accession>A0ABN9RI85</accession>
<name>A0ABN9RI85_9DINO</name>
<comment type="caution">
    <text evidence="1">The sequence shown here is derived from an EMBL/GenBank/DDBJ whole genome shotgun (WGS) entry which is preliminary data.</text>
</comment>
<sequence length="184" mass="20223">MMAVKRGLPEKGPMTVLETGCHAGDGSLWAATIAGTREGSTLISTEANELWLDAAKKVVAHGTSGMKGFNGFLPMQLAENADFGQFLDTLRNEHGIKTLDAVILDQDQSQFASQVKLMLEKDMLRKGSTIYVDNVATKKAKLKEYLTLVKGRDSKKFWSEPHEVSRPYEDAVLISTYLADSVEL</sequence>
<dbReference type="PANTHER" id="PTHR43836">
    <property type="entry name" value="CATECHOL O-METHYLTRANSFERASE 1-RELATED"/>
    <property type="match status" value="1"/>
</dbReference>
<dbReference type="Proteomes" id="UP001189429">
    <property type="component" value="Unassembled WGS sequence"/>
</dbReference>
<protein>
    <submittedName>
        <fullName evidence="1">Uncharacterized protein</fullName>
    </submittedName>
</protein>
<dbReference type="SUPFAM" id="SSF53335">
    <property type="entry name" value="S-adenosyl-L-methionine-dependent methyltransferases"/>
    <property type="match status" value="1"/>
</dbReference>
<evidence type="ECO:0000313" key="1">
    <source>
        <dbReference type="EMBL" id="CAK0818792.1"/>
    </source>
</evidence>
<dbReference type="PANTHER" id="PTHR43836:SF2">
    <property type="entry name" value="CATECHOL O-METHYLTRANSFERASE 1-RELATED"/>
    <property type="match status" value="1"/>
</dbReference>
<organism evidence="1 2">
    <name type="scientific">Prorocentrum cordatum</name>
    <dbReference type="NCBI Taxonomy" id="2364126"/>
    <lineage>
        <taxon>Eukaryota</taxon>
        <taxon>Sar</taxon>
        <taxon>Alveolata</taxon>
        <taxon>Dinophyceae</taxon>
        <taxon>Prorocentrales</taxon>
        <taxon>Prorocentraceae</taxon>
        <taxon>Prorocentrum</taxon>
    </lineage>
</organism>
<dbReference type="Gene3D" id="3.40.50.150">
    <property type="entry name" value="Vaccinia Virus protein VP39"/>
    <property type="match status" value="1"/>
</dbReference>
<evidence type="ECO:0000313" key="2">
    <source>
        <dbReference type="Proteomes" id="UP001189429"/>
    </source>
</evidence>
<gene>
    <name evidence="1" type="ORF">PCOR1329_LOCUS20947</name>
</gene>
<reference evidence="1" key="1">
    <citation type="submission" date="2023-10" db="EMBL/GenBank/DDBJ databases">
        <authorList>
            <person name="Chen Y."/>
            <person name="Shah S."/>
            <person name="Dougan E. K."/>
            <person name="Thang M."/>
            <person name="Chan C."/>
        </authorList>
    </citation>
    <scope>NUCLEOTIDE SEQUENCE [LARGE SCALE GENOMIC DNA]</scope>
</reference>
<proteinExistence type="predicted"/>